<gene>
    <name evidence="2" type="ORF">U729_953</name>
</gene>
<dbReference type="Proteomes" id="UP000030635">
    <property type="component" value="Chromosome"/>
</dbReference>
<dbReference type="HOGENOM" id="CLU_1575724_0_0_9"/>
<name>A0A0A7FS24_9CLOT</name>
<keyword evidence="1" id="KW-0472">Membrane</keyword>
<accession>A0A0A7FS24</accession>
<dbReference type="eggNOG" id="ENOG5030G4G">
    <property type="taxonomic scope" value="Bacteria"/>
</dbReference>
<dbReference type="KEGG" id="cbv:U729_953"/>
<reference evidence="2 3" key="1">
    <citation type="journal article" date="2015" name="Infect. Genet. Evol.">
        <title>Genomic sequences of six botulinum neurotoxin-producing strains representing three clostridial species illustrate the mobility and diversity of botulinum neurotoxin genes.</title>
        <authorList>
            <person name="Smith T.J."/>
            <person name="Hill K.K."/>
            <person name="Xie G."/>
            <person name="Foley B.T."/>
            <person name="Williamson C.H."/>
            <person name="Foster J.T."/>
            <person name="Johnson S.L."/>
            <person name="Chertkov O."/>
            <person name="Teshima H."/>
            <person name="Gibbons H.S."/>
            <person name="Johnsky L.A."/>
            <person name="Karavis M.A."/>
            <person name="Smith L.A."/>
        </authorList>
    </citation>
    <scope>NUCLEOTIDE SEQUENCE [LARGE SCALE GENOMIC DNA]</scope>
    <source>
        <strain evidence="2">Sullivan</strain>
    </source>
</reference>
<sequence>MKKEKFFIVNCILLFSLVLLYKVSKYILRLNGIGFLNVVNFTFATIFTILLFSILIQVIVLMYYYTNRNVTATVLIGFIIGGSMVLYLFGCIISYAFTDVEHIIEKDGKKMVAYVDSFLQVEVKYYDYINPFIRGNKIRIYEDYGSGGFDPFEKDEVLIPIHFTYYYDN</sequence>
<feature type="transmembrane region" description="Helical" evidence="1">
    <location>
        <begin position="6"/>
        <end position="23"/>
    </location>
</feature>
<feature type="transmembrane region" description="Helical" evidence="1">
    <location>
        <begin position="35"/>
        <end position="65"/>
    </location>
</feature>
<dbReference type="RefSeq" id="WP_039312108.1">
    <property type="nucleotide sequence ID" value="NZ_CP006905.1"/>
</dbReference>
<feature type="transmembrane region" description="Helical" evidence="1">
    <location>
        <begin position="71"/>
        <end position="97"/>
    </location>
</feature>
<evidence type="ECO:0000313" key="3">
    <source>
        <dbReference type="Proteomes" id="UP000030635"/>
    </source>
</evidence>
<keyword evidence="1" id="KW-1133">Transmembrane helix</keyword>
<dbReference type="EMBL" id="CP006905">
    <property type="protein sequence ID" value="AIY82402.1"/>
    <property type="molecule type" value="Genomic_DNA"/>
</dbReference>
<keyword evidence="3" id="KW-1185">Reference proteome</keyword>
<evidence type="ECO:0000256" key="1">
    <source>
        <dbReference type="SAM" id="Phobius"/>
    </source>
</evidence>
<evidence type="ECO:0000313" key="2">
    <source>
        <dbReference type="EMBL" id="AIY82402.1"/>
    </source>
</evidence>
<protein>
    <submittedName>
        <fullName evidence="2">Uncharacterized protein</fullName>
    </submittedName>
</protein>
<keyword evidence="1" id="KW-0812">Transmembrane</keyword>
<dbReference type="AlphaFoldDB" id="A0A0A7FS24"/>
<organism evidence="2 3">
    <name type="scientific">Clostridium baratii str. Sullivan</name>
    <dbReference type="NCBI Taxonomy" id="1415775"/>
    <lineage>
        <taxon>Bacteria</taxon>
        <taxon>Bacillati</taxon>
        <taxon>Bacillota</taxon>
        <taxon>Clostridia</taxon>
        <taxon>Eubacteriales</taxon>
        <taxon>Clostridiaceae</taxon>
        <taxon>Clostridium</taxon>
    </lineage>
</organism>
<dbReference type="OrthoDB" id="2085819at2"/>
<proteinExistence type="predicted"/>